<dbReference type="EMBL" id="BDDD01001991">
    <property type="protein sequence ID" value="GAV79527.1"/>
    <property type="molecule type" value="Genomic_DNA"/>
</dbReference>
<keyword evidence="2" id="KW-1185">Reference proteome</keyword>
<organism evidence="1 2">
    <name type="scientific">Cephalotus follicularis</name>
    <name type="common">Albany pitcher plant</name>
    <dbReference type="NCBI Taxonomy" id="3775"/>
    <lineage>
        <taxon>Eukaryota</taxon>
        <taxon>Viridiplantae</taxon>
        <taxon>Streptophyta</taxon>
        <taxon>Embryophyta</taxon>
        <taxon>Tracheophyta</taxon>
        <taxon>Spermatophyta</taxon>
        <taxon>Magnoliopsida</taxon>
        <taxon>eudicotyledons</taxon>
        <taxon>Gunneridae</taxon>
        <taxon>Pentapetalae</taxon>
        <taxon>rosids</taxon>
        <taxon>fabids</taxon>
        <taxon>Oxalidales</taxon>
        <taxon>Cephalotaceae</taxon>
        <taxon>Cephalotus</taxon>
    </lineage>
</organism>
<accession>A0A1Q3CH30</accession>
<dbReference type="STRING" id="3775.A0A1Q3CH30"/>
<dbReference type="InterPro" id="IPR055298">
    <property type="entry name" value="AtLOH3-like"/>
</dbReference>
<reference evidence="2" key="1">
    <citation type="submission" date="2016-04" db="EMBL/GenBank/DDBJ databases">
        <title>Cephalotus genome sequencing.</title>
        <authorList>
            <person name="Fukushima K."/>
            <person name="Hasebe M."/>
            <person name="Fang X."/>
        </authorList>
    </citation>
    <scope>NUCLEOTIDE SEQUENCE [LARGE SCALE GENOMIC DNA]</scope>
    <source>
        <strain evidence="2">cv. St1</strain>
    </source>
</reference>
<dbReference type="OrthoDB" id="1668939at2759"/>
<name>A0A1Q3CH30_CEPFO</name>
<feature type="non-terminal residue" evidence="1">
    <location>
        <position position="172"/>
    </location>
</feature>
<dbReference type="Proteomes" id="UP000187406">
    <property type="component" value="Unassembled WGS sequence"/>
</dbReference>
<protein>
    <submittedName>
        <fullName evidence="1">Uncharacterized protein</fullName>
    </submittedName>
</protein>
<sequence>MVKPKTIDSFFKKKNIGNSKSSTPPLVSDSTLVLEQLPHKSPRIETKEVFATSLERDPGLRPLMWDYPINQRDEIRRIYITELYNPTCTVLGKIVEDGSTYSQRGEVCVAYDLLTSFEFVFIFHLLKEIMKITDILCQALQKSQDIVNAMHLVVGTKTLIQNLRENGWGKLL</sequence>
<comment type="caution">
    <text evidence="1">The sequence shown here is derived from an EMBL/GenBank/DDBJ whole genome shotgun (WGS) entry which is preliminary data.</text>
</comment>
<dbReference type="InParanoid" id="A0A1Q3CH30"/>
<evidence type="ECO:0000313" key="2">
    <source>
        <dbReference type="Proteomes" id="UP000187406"/>
    </source>
</evidence>
<dbReference type="PANTHER" id="PTHR11697">
    <property type="entry name" value="GENERAL TRANSCRIPTION FACTOR 2-RELATED ZINC FINGER PROTEIN"/>
    <property type="match status" value="1"/>
</dbReference>
<gene>
    <name evidence="1" type="ORF">CFOL_v3_22992</name>
</gene>
<dbReference type="AlphaFoldDB" id="A0A1Q3CH30"/>
<dbReference type="PANTHER" id="PTHR11697:SF230">
    <property type="entry name" value="ZINC FINGER, MYM DOMAIN CONTAINING 1"/>
    <property type="match status" value="1"/>
</dbReference>
<evidence type="ECO:0000313" key="1">
    <source>
        <dbReference type="EMBL" id="GAV79527.1"/>
    </source>
</evidence>
<proteinExistence type="predicted"/>